<dbReference type="EMBL" id="NBII01000003">
    <property type="protein sequence ID" value="PAV20287.1"/>
    <property type="molecule type" value="Genomic_DNA"/>
</dbReference>
<reference evidence="3 4" key="1">
    <citation type="journal article" date="2017" name="Mol. Ecol.">
        <title>Comparative and population genomic landscape of Phellinus noxius: A hypervariable fungus causing root rot in trees.</title>
        <authorList>
            <person name="Chung C.L."/>
            <person name="Lee T.J."/>
            <person name="Akiba M."/>
            <person name="Lee H.H."/>
            <person name="Kuo T.H."/>
            <person name="Liu D."/>
            <person name="Ke H.M."/>
            <person name="Yokoi T."/>
            <person name="Roa M.B."/>
            <person name="Lu M.J."/>
            <person name="Chang Y.Y."/>
            <person name="Ann P.J."/>
            <person name="Tsai J.N."/>
            <person name="Chen C.Y."/>
            <person name="Tzean S.S."/>
            <person name="Ota Y."/>
            <person name="Hattori T."/>
            <person name="Sahashi N."/>
            <person name="Liou R.F."/>
            <person name="Kikuchi T."/>
            <person name="Tsai I.J."/>
        </authorList>
    </citation>
    <scope>NUCLEOTIDE SEQUENCE [LARGE SCALE GENOMIC DNA]</scope>
    <source>
        <strain evidence="3 4">FFPRI411160</strain>
    </source>
</reference>
<evidence type="ECO:0008006" key="5">
    <source>
        <dbReference type="Google" id="ProtNLM"/>
    </source>
</evidence>
<keyword evidence="2" id="KW-1133">Transmembrane helix</keyword>
<dbReference type="Proteomes" id="UP000217199">
    <property type="component" value="Unassembled WGS sequence"/>
</dbReference>
<evidence type="ECO:0000313" key="4">
    <source>
        <dbReference type="Proteomes" id="UP000217199"/>
    </source>
</evidence>
<sequence length="402" mass="43638">MLLLKLKSEHDQYRPIPTDASNSSTNPLAPPPYRDDDCDRESAIVLDTSIGRPKRKRSTLGKCCVCCGLNCGYFFLSLGIVILGYLAWSIIKLVWWAATPAPSGLENIPKFSTSLGCLDASHLFTDPEAQGTLNHNSLLYTMDVDSDAGFQLRLFGGAVGTLVLAPSLASDTDNTTVALHTSIRTNEKGLLSQVKIEKSRTGKSSLGIQTPSSSENEDACMRYDLKLYLPPALRHLTIASQSVVQVKFSDEFTPAFSRLETVIIKLSSISSGGYLSGSLSISGSTSINTGTGDAITNVKLVTTESSFVESKLSTKTGSGQSTFVYENLESKRVQNEHRVFGKGDLRLTYEKARFNGIVDINAQSYSLSGVRKDLESDLRYVGNKEGGDSLKIISDGWVKVNF</sequence>
<feature type="region of interest" description="Disordered" evidence="1">
    <location>
        <begin position="13"/>
        <end position="36"/>
    </location>
</feature>
<proteinExistence type="predicted"/>
<keyword evidence="4" id="KW-1185">Reference proteome</keyword>
<evidence type="ECO:0000313" key="3">
    <source>
        <dbReference type="EMBL" id="PAV20287.1"/>
    </source>
</evidence>
<gene>
    <name evidence="3" type="ORF">PNOK_0291400</name>
</gene>
<dbReference type="AlphaFoldDB" id="A0A286UKZ5"/>
<accession>A0A286UKZ5</accession>
<protein>
    <recommendedName>
        <fullName evidence="5">Adhesin domain-containing protein</fullName>
    </recommendedName>
</protein>
<keyword evidence="2" id="KW-0812">Transmembrane</keyword>
<evidence type="ECO:0000256" key="1">
    <source>
        <dbReference type="SAM" id="MobiDB-lite"/>
    </source>
</evidence>
<dbReference type="OrthoDB" id="2991206at2759"/>
<name>A0A286UKZ5_9AGAM</name>
<dbReference type="InParanoid" id="A0A286UKZ5"/>
<keyword evidence="2" id="KW-0472">Membrane</keyword>
<comment type="caution">
    <text evidence="3">The sequence shown here is derived from an EMBL/GenBank/DDBJ whole genome shotgun (WGS) entry which is preliminary data.</text>
</comment>
<evidence type="ECO:0000256" key="2">
    <source>
        <dbReference type="SAM" id="Phobius"/>
    </source>
</evidence>
<feature type="transmembrane region" description="Helical" evidence="2">
    <location>
        <begin position="63"/>
        <end position="88"/>
    </location>
</feature>
<organism evidence="3 4">
    <name type="scientific">Pyrrhoderma noxium</name>
    <dbReference type="NCBI Taxonomy" id="2282107"/>
    <lineage>
        <taxon>Eukaryota</taxon>
        <taxon>Fungi</taxon>
        <taxon>Dikarya</taxon>
        <taxon>Basidiomycota</taxon>
        <taxon>Agaricomycotina</taxon>
        <taxon>Agaricomycetes</taxon>
        <taxon>Hymenochaetales</taxon>
        <taxon>Hymenochaetaceae</taxon>
        <taxon>Pyrrhoderma</taxon>
    </lineage>
</organism>